<proteinExistence type="predicted"/>
<feature type="region of interest" description="Disordered" evidence="1">
    <location>
        <begin position="1"/>
        <end position="51"/>
    </location>
</feature>
<dbReference type="EMBL" id="AGNL01032728">
    <property type="protein sequence ID" value="EJK55977.1"/>
    <property type="molecule type" value="Genomic_DNA"/>
</dbReference>
<organism evidence="2 3">
    <name type="scientific">Thalassiosira oceanica</name>
    <name type="common">Marine diatom</name>
    <dbReference type="NCBI Taxonomy" id="159749"/>
    <lineage>
        <taxon>Eukaryota</taxon>
        <taxon>Sar</taxon>
        <taxon>Stramenopiles</taxon>
        <taxon>Ochrophyta</taxon>
        <taxon>Bacillariophyta</taxon>
        <taxon>Coscinodiscophyceae</taxon>
        <taxon>Thalassiosirophycidae</taxon>
        <taxon>Thalassiosirales</taxon>
        <taxon>Thalassiosiraceae</taxon>
        <taxon>Thalassiosira</taxon>
    </lineage>
</organism>
<keyword evidence="3" id="KW-1185">Reference proteome</keyword>
<protein>
    <submittedName>
        <fullName evidence="2">Uncharacterized protein</fullName>
    </submittedName>
</protein>
<dbReference type="Proteomes" id="UP000266841">
    <property type="component" value="Unassembled WGS sequence"/>
</dbReference>
<feature type="compositionally biased region" description="Low complexity" evidence="1">
    <location>
        <begin position="11"/>
        <end position="26"/>
    </location>
</feature>
<dbReference type="AlphaFoldDB" id="K0SB54"/>
<reference evidence="2 3" key="1">
    <citation type="journal article" date="2012" name="Genome Biol.">
        <title>Genome and low-iron response of an oceanic diatom adapted to chronic iron limitation.</title>
        <authorList>
            <person name="Lommer M."/>
            <person name="Specht M."/>
            <person name="Roy A.S."/>
            <person name="Kraemer L."/>
            <person name="Andreson R."/>
            <person name="Gutowska M.A."/>
            <person name="Wolf J."/>
            <person name="Bergner S.V."/>
            <person name="Schilhabel M.B."/>
            <person name="Klostermeier U.C."/>
            <person name="Beiko R.G."/>
            <person name="Rosenstiel P."/>
            <person name="Hippler M."/>
            <person name="Laroche J."/>
        </authorList>
    </citation>
    <scope>NUCLEOTIDE SEQUENCE [LARGE SCALE GENOMIC DNA]</scope>
    <source>
        <strain evidence="2 3">CCMP1005</strain>
    </source>
</reference>
<accession>K0SB54</accession>
<evidence type="ECO:0000313" key="2">
    <source>
        <dbReference type="EMBL" id="EJK55977.1"/>
    </source>
</evidence>
<sequence>MFAFKTSPALGADGADGAARSKGASGHQSSPRRHLSWPGGPQRMTAPGWNDQQVWSCVRGLQKIAAGDLNPGPSEVPSSAPL</sequence>
<comment type="caution">
    <text evidence="2">The sequence shown here is derived from an EMBL/GenBank/DDBJ whole genome shotgun (WGS) entry which is preliminary data.</text>
</comment>
<name>K0SB54_THAOC</name>
<gene>
    <name evidence="2" type="ORF">THAOC_24216</name>
</gene>
<feature type="non-terminal residue" evidence="2">
    <location>
        <position position="82"/>
    </location>
</feature>
<evidence type="ECO:0000256" key="1">
    <source>
        <dbReference type="SAM" id="MobiDB-lite"/>
    </source>
</evidence>
<evidence type="ECO:0000313" key="3">
    <source>
        <dbReference type="Proteomes" id="UP000266841"/>
    </source>
</evidence>